<evidence type="ECO:0000313" key="5">
    <source>
        <dbReference type="EMBL" id="SHJ53940.1"/>
    </source>
</evidence>
<dbReference type="PROSITE" id="PS50987">
    <property type="entry name" value="HTH_ARSR_2"/>
    <property type="match status" value="1"/>
</dbReference>
<evidence type="ECO:0000259" key="4">
    <source>
        <dbReference type="PROSITE" id="PS50987"/>
    </source>
</evidence>
<dbReference type="RefSeq" id="WP_072901614.1">
    <property type="nucleotide sequence ID" value="NZ_FRAD01000004.1"/>
</dbReference>
<name>A0A1M6K510_9CLOT</name>
<dbReference type="Pfam" id="PF01022">
    <property type="entry name" value="HTH_5"/>
    <property type="match status" value="1"/>
</dbReference>
<dbReference type="InterPro" id="IPR011991">
    <property type="entry name" value="ArsR-like_HTH"/>
</dbReference>
<dbReference type="GO" id="GO:0003677">
    <property type="term" value="F:DNA binding"/>
    <property type="evidence" value="ECO:0007669"/>
    <property type="project" value="UniProtKB-KW"/>
</dbReference>
<dbReference type="Proteomes" id="UP000183952">
    <property type="component" value="Unassembled WGS sequence"/>
</dbReference>
<keyword evidence="3" id="KW-0804">Transcription</keyword>
<organism evidence="5 6">
    <name type="scientific">Hathewaya proteolytica DSM 3090</name>
    <dbReference type="NCBI Taxonomy" id="1121331"/>
    <lineage>
        <taxon>Bacteria</taxon>
        <taxon>Bacillati</taxon>
        <taxon>Bacillota</taxon>
        <taxon>Clostridia</taxon>
        <taxon>Eubacteriales</taxon>
        <taxon>Clostridiaceae</taxon>
        <taxon>Hathewaya</taxon>
    </lineage>
</organism>
<sequence>MKDKSAYEKAKFVSNLMKTLTNEYRLMILCMLEEGEKTVGEICSELQGIGMSAVSQHLSMLKSHDLIESSKVGQNVIYRISDKRISEVIKKIREEYC</sequence>
<protein>
    <submittedName>
        <fullName evidence="5">DNA-binding transcriptional regulator, ArsR family</fullName>
    </submittedName>
</protein>
<dbReference type="SUPFAM" id="SSF46785">
    <property type="entry name" value="Winged helix' DNA-binding domain"/>
    <property type="match status" value="1"/>
</dbReference>
<evidence type="ECO:0000256" key="2">
    <source>
        <dbReference type="ARBA" id="ARBA00023125"/>
    </source>
</evidence>
<dbReference type="NCBIfam" id="NF033788">
    <property type="entry name" value="HTH_metalloreg"/>
    <property type="match status" value="1"/>
</dbReference>
<evidence type="ECO:0000256" key="1">
    <source>
        <dbReference type="ARBA" id="ARBA00023015"/>
    </source>
</evidence>
<dbReference type="STRING" id="1121331.SAMN02745248_00335"/>
<keyword evidence="6" id="KW-1185">Reference proteome</keyword>
<dbReference type="PRINTS" id="PR00778">
    <property type="entry name" value="HTHARSR"/>
</dbReference>
<gene>
    <name evidence="5" type="ORF">SAMN02745248_00335</name>
</gene>
<dbReference type="InterPro" id="IPR036390">
    <property type="entry name" value="WH_DNA-bd_sf"/>
</dbReference>
<dbReference type="PANTHER" id="PTHR33154">
    <property type="entry name" value="TRANSCRIPTIONAL REGULATOR, ARSR FAMILY"/>
    <property type="match status" value="1"/>
</dbReference>
<feature type="domain" description="HTH arsR-type" evidence="4">
    <location>
        <begin position="5"/>
        <end position="97"/>
    </location>
</feature>
<dbReference type="AlphaFoldDB" id="A0A1M6K510"/>
<dbReference type="GO" id="GO:0003700">
    <property type="term" value="F:DNA-binding transcription factor activity"/>
    <property type="evidence" value="ECO:0007669"/>
    <property type="project" value="InterPro"/>
</dbReference>
<reference evidence="5 6" key="1">
    <citation type="submission" date="2016-11" db="EMBL/GenBank/DDBJ databases">
        <authorList>
            <person name="Jaros S."/>
            <person name="Januszkiewicz K."/>
            <person name="Wedrychowicz H."/>
        </authorList>
    </citation>
    <scope>NUCLEOTIDE SEQUENCE [LARGE SCALE GENOMIC DNA]</scope>
    <source>
        <strain evidence="5 6">DSM 3090</strain>
    </source>
</reference>
<proteinExistence type="predicted"/>
<dbReference type="CDD" id="cd00090">
    <property type="entry name" value="HTH_ARSR"/>
    <property type="match status" value="1"/>
</dbReference>
<keyword evidence="2 5" id="KW-0238">DNA-binding</keyword>
<dbReference type="InterPro" id="IPR051081">
    <property type="entry name" value="HTH_MetalResp_TranReg"/>
</dbReference>
<accession>A0A1M6K510</accession>
<dbReference type="Gene3D" id="1.10.10.10">
    <property type="entry name" value="Winged helix-like DNA-binding domain superfamily/Winged helix DNA-binding domain"/>
    <property type="match status" value="1"/>
</dbReference>
<dbReference type="EMBL" id="FRAD01000004">
    <property type="protein sequence ID" value="SHJ53940.1"/>
    <property type="molecule type" value="Genomic_DNA"/>
</dbReference>
<dbReference type="PANTHER" id="PTHR33154:SF28">
    <property type="entry name" value="HTH-TYPE TRANSCRIPTIONAL REGULATOR YGAV-RELATED"/>
    <property type="match status" value="1"/>
</dbReference>
<dbReference type="SMART" id="SM00418">
    <property type="entry name" value="HTH_ARSR"/>
    <property type="match status" value="1"/>
</dbReference>
<evidence type="ECO:0000256" key="3">
    <source>
        <dbReference type="ARBA" id="ARBA00023163"/>
    </source>
</evidence>
<evidence type="ECO:0000313" key="6">
    <source>
        <dbReference type="Proteomes" id="UP000183952"/>
    </source>
</evidence>
<keyword evidence="1" id="KW-0805">Transcription regulation</keyword>
<dbReference type="InterPro" id="IPR001845">
    <property type="entry name" value="HTH_ArsR_DNA-bd_dom"/>
</dbReference>
<dbReference type="InterPro" id="IPR036388">
    <property type="entry name" value="WH-like_DNA-bd_sf"/>
</dbReference>